<feature type="region of interest" description="Disordered" evidence="3">
    <location>
        <begin position="1"/>
        <end position="81"/>
    </location>
</feature>
<keyword evidence="4" id="KW-1133">Transmembrane helix</keyword>
<evidence type="ECO:0000256" key="4">
    <source>
        <dbReference type="SAM" id="Phobius"/>
    </source>
</evidence>
<feature type="transmembrane region" description="Helical" evidence="4">
    <location>
        <begin position="300"/>
        <end position="323"/>
    </location>
</feature>
<dbReference type="SFLD" id="SFLDS00032">
    <property type="entry name" value="Radical_SAM_3-amino-3-carboxyp"/>
    <property type="match status" value="1"/>
</dbReference>
<comment type="subcellular location">
    <subcellularLocation>
        <location evidence="1">Membrane</location>
        <topology evidence="1">Multi-pass membrane protein</topology>
    </subcellularLocation>
</comment>
<reference evidence="6" key="1">
    <citation type="submission" date="2018-03" db="EMBL/GenBank/DDBJ databases">
        <authorList>
            <person name="Guldener U."/>
        </authorList>
    </citation>
    <scope>NUCLEOTIDE SEQUENCE</scope>
</reference>
<evidence type="ECO:0000256" key="3">
    <source>
        <dbReference type="SAM" id="MobiDB-lite"/>
    </source>
</evidence>
<gene>
    <name evidence="6" type="ORF">DNG_10439</name>
</gene>
<dbReference type="InterPro" id="IPR016435">
    <property type="entry name" value="DPH1/DPH2"/>
</dbReference>
<protein>
    <submittedName>
        <fullName evidence="6">Related to monocarboxylate transporter 2</fullName>
    </submittedName>
</protein>
<feature type="transmembrane region" description="Helical" evidence="4">
    <location>
        <begin position="390"/>
        <end position="413"/>
    </location>
</feature>
<feature type="transmembrane region" description="Helical" evidence="4">
    <location>
        <begin position="216"/>
        <end position="240"/>
    </location>
</feature>
<dbReference type="AlphaFoldDB" id="A0AAE8N8S3"/>
<dbReference type="CDD" id="cd17352">
    <property type="entry name" value="MFS_MCT_SLC16"/>
    <property type="match status" value="1"/>
</dbReference>
<comment type="similarity">
    <text evidence="2">Belongs to the major facilitator superfamily. Monocarboxylate porter (TC 2.A.1.13) family.</text>
</comment>
<evidence type="ECO:0000313" key="6">
    <source>
        <dbReference type="EMBL" id="SPO07744.1"/>
    </source>
</evidence>
<feature type="transmembrane region" description="Helical" evidence="4">
    <location>
        <begin position="183"/>
        <end position="204"/>
    </location>
</feature>
<feature type="transmembrane region" description="Helical" evidence="4">
    <location>
        <begin position="365"/>
        <end position="384"/>
    </location>
</feature>
<dbReference type="Pfam" id="PF07690">
    <property type="entry name" value="MFS_1"/>
    <property type="match status" value="1"/>
</dbReference>
<dbReference type="InterPro" id="IPR036259">
    <property type="entry name" value="MFS_trans_sf"/>
</dbReference>
<dbReference type="PANTHER" id="PTHR11360">
    <property type="entry name" value="MONOCARBOXYLATE TRANSPORTER"/>
    <property type="match status" value="1"/>
</dbReference>
<dbReference type="GO" id="GO:0090560">
    <property type="term" value="F:2-(3-amino-3-carboxypropyl)histidine synthase activity"/>
    <property type="evidence" value="ECO:0007669"/>
    <property type="project" value="InterPro"/>
</dbReference>
<evidence type="ECO:0000256" key="2">
    <source>
        <dbReference type="ARBA" id="ARBA00006727"/>
    </source>
</evidence>
<evidence type="ECO:0000259" key="5">
    <source>
        <dbReference type="PROSITE" id="PS50850"/>
    </source>
</evidence>
<name>A0AAE8N8S3_9PEZI</name>
<dbReference type="InterPro" id="IPR011701">
    <property type="entry name" value="MFS"/>
</dbReference>
<dbReference type="Proteomes" id="UP001187682">
    <property type="component" value="Unassembled WGS sequence"/>
</dbReference>
<feature type="transmembrane region" description="Helical" evidence="4">
    <location>
        <begin position="88"/>
        <end position="109"/>
    </location>
</feature>
<dbReference type="InterPro" id="IPR050327">
    <property type="entry name" value="Proton-linked_MCT"/>
</dbReference>
<feature type="transmembrane region" description="Helical" evidence="4">
    <location>
        <begin position="456"/>
        <end position="477"/>
    </location>
</feature>
<keyword evidence="7" id="KW-1185">Reference proteome</keyword>
<proteinExistence type="inferred from homology"/>
<feature type="transmembrane region" description="Helical" evidence="4">
    <location>
        <begin position="425"/>
        <end position="450"/>
    </location>
</feature>
<dbReference type="PROSITE" id="PS50850">
    <property type="entry name" value="MFS"/>
    <property type="match status" value="1"/>
</dbReference>
<keyword evidence="4" id="KW-0812">Transmembrane</keyword>
<dbReference type="GO" id="GO:0017183">
    <property type="term" value="P:protein histidyl modification to diphthamide"/>
    <property type="evidence" value="ECO:0007669"/>
    <property type="project" value="InterPro"/>
</dbReference>
<accession>A0AAE8N8S3</accession>
<evidence type="ECO:0000313" key="7">
    <source>
        <dbReference type="Proteomes" id="UP001187682"/>
    </source>
</evidence>
<feature type="transmembrane region" description="Helical" evidence="4">
    <location>
        <begin position="158"/>
        <end position="177"/>
    </location>
</feature>
<dbReference type="PANTHER" id="PTHR11360:SF177">
    <property type="entry name" value="RIBOFLAVIN TRANSPORTER MCH5"/>
    <property type="match status" value="1"/>
</dbReference>
<keyword evidence="4" id="KW-0472">Membrane</keyword>
<dbReference type="InterPro" id="IPR020846">
    <property type="entry name" value="MFS_dom"/>
</dbReference>
<evidence type="ECO:0000256" key="1">
    <source>
        <dbReference type="ARBA" id="ARBA00004141"/>
    </source>
</evidence>
<feature type="transmembrane region" description="Helical" evidence="4">
    <location>
        <begin position="129"/>
        <end position="151"/>
    </location>
</feature>
<dbReference type="GO" id="GO:0016020">
    <property type="term" value="C:membrane"/>
    <property type="evidence" value="ECO:0007669"/>
    <property type="project" value="UniProtKB-SubCell"/>
</dbReference>
<organism evidence="6 7">
    <name type="scientific">Cephalotrichum gorgonifer</name>
    <dbReference type="NCBI Taxonomy" id="2041049"/>
    <lineage>
        <taxon>Eukaryota</taxon>
        <taxon>Fungi</taxon>
        <taxon>Dikarya</taxon>
        <taxon>Ascomycota</taxon>
        <taxon>Pezizomycotina</taxon>
        <taxon>Sordariomycetes</taxon>
        <taxon>Hypocreomycetidae</taxon>
        <taxon>Microascales</taxon>
        <taxon>Microascaceae</taxon>
        <taxon>Cephalotrichum</taxon>
    </lineage>
</organism>
<feature type="transmembrane region" description="Helical" evidence="4">
    <location>
        <begin position="335"/>
        <end position="353"/>
    </location>
</feature>
<feature type="compositionally biased region" description="Polar residues" evidence="3">
    <location>
        <begin position="1"/>
        <end position="18"/>
    </location>
</feature>
<dbReference type="EMBL" id="ONZQ02000024">
    <property type="protein sequence ID" value="SPO07744.1"/>
    <property type="molecule type" value="Genomic_DNA"/>
</dbReference>
<dbReference type="SUPFAM" id="SSF103473">
    <property type="entry name" value="MFS general substrate transporter"/>
    <property type="match status" value="1"/>
</dbReference>
<dbReference type="GO" id="GO:0022857">
    <property type="term" value="F:transmembrane transporter activity"/>
    <property type="evidence" value="ECO:0007669"/>
    <property type="project" value="InterPro"/>
</dbReference>
<sequence>MTPVSNNAEDSCIKNHNPTELAVPSPQRDQAVDSNRPDGVDSDREIKGGGHNVEKTDLEKNGDGQNVDSSRTPGAPESERYPEGGLQAWLVTFGSFCGMAAVFGLINSAGVFEAYFKANQLASYSHSQIGWIFSLYLFLVFFVGIQAGPIFDHHGSRALVAGGSIFIVASLMLLSISDEYYQIILSYSVVGGIGGALLNCPSYGAIAHFFNLRRGLATGVASTAGGIGGIVFPILLQFLLGSNGVGFGWSCRTLGFILLALCVLANAFIRSRLSTPFNPDGGRKTNSVWPDFTIFRHRGYALAALGIFFMEWGLFVPLTYIVSYAKAHGQSEENGAILLAILNAGSVVGRFLPGLLADKLGRFNVIIGTIALCVASVIGLWLPARDSEAVLVAFCVIFGFASGSNLGLFPVCIGQFCESKDYGRYFTTAAMVASFGTLSSVPIAGALLGIGGRDGWVALMLFSGLSYALALVCYAAARISETGWKLRVKF</sequence>
<comment type="caution">
    <text evidence="6">The sequence shown here is derived from an EMBL/GenBank/DDBJ whole genome shotgun (WGS) entry which is preliminary data.</text>
</comment>
<feature type="compositionally biased region" description="Polar residues" evidence="3">
    <location>
        <begin position="63"/>
        <end position="72"/>
    </location>
</feature>
<feature type="domain" description="Major facilitator superfamily (MFS) profile" evidence="5">
    <location>
        <begin position="87"/>
        <end position="481"/>
    </location>
</feature>
<dbReference type="Gene3D" id="1.20.1250.20">
    <property type="entry name" value="MFS general substrate transporter like domains"/>
    <property type="match status" value="1"/>
</dbReference>
<feature type="compositionally biased region" description="Basic and acidic residues" evidence="3">
    <location>
        <begin position="35"/>
        <end position="62"/>
    </location>
</feature>
<feature type="transmembrane region" description="Helical" evidence="4">
    <location>
        <begin position="246"/>
        <end position="269"/>
    </location>
</feature>